<reference evidence="2" key="1">
    <citation type="journal article" date="2014" name="Science">
        <title>Ancient hybridizations among the ancestral genomes of bread wheat.</title>
        <authorList>
            <consortium name="International Wheat Genome Sequencing Consortium,"/>
            <person name="Marcussen T."/>
            <person name="Sandve S.R."/>
            <person name="Heier L."/>
            <person name="Spannagl M."/>
            <person name="Pfeifer M."/>
            <person name="Jakobsen K.S."/>
            <person name="Wulff B.B."/>
            <person name="Steuernagel B."/>
            <person name="Mayer K.F."/>
            <person name="Olsen O.A."/>
        </authorList>
    </citation>
    <scope>NUCLEOTIDE SEQUENCE [LARGE SCALE GENOMIC DNA]</scope>
    <source>
        <strain evidence="2">cv. AL8/78</strain>
    </source>
</reference>
<proteinExistence type="predicted"/>
<evidence type="ECO:0000313" key="1">
    <source>
        <dbReference type="EnsemblPlants" id="AET5Gv20585300.2"/>
    </source>
</evidence>
<dbReference type="EnsemblPlants" id="AET5Gv20585300.3">
    <property type="protein sequence ID" value="AET5Gv20585300.3"/>
    <property type="gene ID" value="AET5Gv20585300"/>
</dbReference>
<dbReference type="Gramene" id="AET5Gv20585300.1">
    <property type="protein sequence ID" value="AET5Gv20585300.1"/>
    <property type="gene ID" value="AET5Gv20585300"/>
</dbReference>
<dbReference type="PANTHER" id="PTHR33735:SF2">
    <property type="entry name" value="OS09G0468900 PROTEIN"/>
    <property type="match status" value="1"/>
</dbReference>
<dbReference type="EnsemblPlants" id="AET5Gv20585300.1">
    <property type="protein sequence ID" value="AET5Gv20585300.1"/>
    <property type="gene ID" value="AET5Gv20585300"/>
</dbReference>
<name>A0A453L0X7_AEGTS</name>
<dbReference type="Gramene" id="AET5Gv20585300.3">
    <property type="protein sequence ID" value="AET5Gv20585300.3"/>
    <property type="gene ID" value="AET5Gv20585300"/>
</dbReference>
<reference evidence="1" key="5">
    <citation type="journal article" date="2021" name="G3 (Bethesda)">
        <title>Aegilops tauschii genome assembly Aet v5.0 features greater sequence contiguity and improved annotation.</title>
        <authorList>
            <person name="Wang L."/>
            <person name="Zhu T."/>
            <person name="Rodriguez J.C."/>
            <person name="Deal K.R."/>
            <person name="Dubcovsky J."/>
            <person name="McGuire P.E."/>
            <person name="Lux T."/>
            <person name="Spannagl M."/>
            <person name="Mayer K.F.X."/>
            <person name="Baldrich P."/>
            <person name="Meyers B.C."/>
            <person name="Huo N."/>
            <person name="Gu Y.Q."/>
            <person name="Zhou H."/>
            <person name="Devos K.M."/>
            <person name="Bennetzen J.L."/>
            <person name="Unver T."/>
            <person name="Budak H."/>
            <person name="Gulick P.J."/>
            <person name="Galiba G."/>
            <person name="Kalapos B."/>
            <person name="Nelson D.R."/>
            <person name="Li P."/>
            <person name="You F.M."/>
            <person name="Luo M.C."/>
            <person name="Dvorak J."/>
        </authorList>
    </citation>
    <scope>NUCLEOTIDE SEQUENCE [LARGE SCALE GENOMIC DNA]</scope>
    <source>
        <strain evidence="1">cv. AL8/78</strain>
    </source>
</reference>
<dbReference type="Proteomes" id="UP000015105">
    <property type="component" value="Chromosome 5D"/>
</dbReference>
<dbReference type="AlphaFoldDB" id="A0A453L0X7"/>
<evidence type="ECO:0000313" key="2">
    <source>
        <dbReference type="Proteomes" id="UP000015105"/>
    </source>
</evidence>
<keyword evidence="2" id="KW-1185">Reference proteome</keyword>
<organism evidence="1 2">
    <name type="scientific">Aegilops tauschii subsp. strangulata</name>
    <name type="common">Goatgrass</name>
    <dbReference type="NCBI Taxonomy" id="200361"/>
    <lineage>
        <taxon>Eukaryota</taxon>
        <taxon>Viridiplantae</taxon>
        <taxon>Streptophyta</taxon>
        <taxon>Embryophyta</taxon>
        <taxon>Tracheophyta</taxon>
        <taxon>Spermatophyta</taxon>
        <taxon>Magnoliopsida</taxon>
        <taxon>Liliopsida</taxon>
        <taxon>Poales</taxon>
        <taxon>Poaceae</taxon>
        <taxon>BOP clade</taxon>
        <taxon>Pooideae</taxon>
        <taxon>Triticodae</taxon>
        <taxon>Triticeae</taxon>
        <taxon>Triticinae</taxon>
        <taxon>Aegilops</taxon>
    </lineage>
</organism>
<reference evidence="1" key="3">
    <citation type="journal article" date="2017" name="Nature">
        <title>Genome sequence of the progenitor of the wheat D genome Aegilops tauschii.</title>
        <authorList>
            <person name="Luo M.C."/>
            <person name="Gu Y.Q."/>
            <person name="Puiu D."/>
            <person name="Wang H."/>
            <person name="Twardziok S.O."/>
            <person name="Deal K.R."/>
            <person name="Huo N."/>
            <person name="Zhu T."/>
            <person name="Wang L."/>
            <person name="Wang Y."/>
            <person name="McGuire P.E."/>
            <person name="Liu S."/>
            <person name="Long H."/>
            <person name="Ramasamy R.K."/>
            <person name="Rodriguez J.C."/>
            <person name="Van S.L."/>
            <person name="Yuan L."/>
            <person name="Wang Z."/>
            <person name="Xia Z."/>
            <person name="Xiao L."/>
            <person name="Anderson O.D."/>
            <person name="Ouyang S."/>
            <person name="Liang Y."/>
            <person name="Zimin A.V."/>
            <person name="Pertea G."/>
            <person name="Qi P."/>
            <person name="Bennetzen J.L."/>
            <person name="Dai X."/>
            <person name="Dawson M.W."/>
            <person name="Muller H.G."/>
            <person name="Kugler K."/>
            <person name="Rivarola-Duarte L."/>
            <person name="Spannagl M."/>
            <person name="Mayer K.F.X."/>
            <person name="Lu F.H."/>
            <person name="Bevan M.W."/>
            <person name="Leroy P."/>
            <person name="Li P."/>
            <person name="You F.M."/>
            <person name="Sun Q."/>
            <person name="Liu Z."/>
            <person name="Lyons E."/>
            <person name="Wicker T."/>
            <person name="Salzberg S.L."/>
            <person name="Devos K.M."/>
            <person name="Dvorak J."/>
        </authorList>
    </citation>
    <scope>NUCLEOTIDE SEQUENCE [LARGE SCALE GENOMIC DNA]</scope>
    <source>
        <strain evidence="1">cv. AL8/78</strain>
    </source>
</reference>
<reference evidence="1" key="4">
    <citation type="submission" date="2019-03" db="UniProtKB">
        <authorList>
            <consortium name="EnsemblPlants"/>
        </authorList>
    </citation>
    <scope>IDENTIFICATION</scope>
</reference>
<reference evidence="2" key="2">
    <citation type="journal article" date="2017" name="Nat. Plants">
        <title>The Aegilops tauschii genome reveals multiple impacts of transposons.</title>
        <authorList>
            <person name="Zhao G."/>
            <person name="Zou C."/>
            <person name="Li K."/>
            <person name="Wang K."/>
            <person name="Li T."/>
            <person name="Gao L."/>
            <person name="Zhang X."/>
            <person name="Wang H."/>
            <person name="Yang Z."/>
            <person name="Liu X."/>
            <person name="Jiang W."/>
            <person name="Mao L."/>
            <person name="Kong X."/>
            <person name="Jiao Y."/>
            <person name="Jia J."/>
        </authorList>
    </citation>
    <scope>NUCLEOTIDE SEQUENCE [LARGE SCALE GENOMIC DNA]</scope>
    <source>
        <strain evidence="2">cv. AL8/78</strain>
    </source>
</reference>
<accession>A0A453L0X7</accession>
<protein>
    <submittedName>
        <fullName evidence="1">Uncharacterized protein</fullName>
    </submittedName>
</protein>
<dbReference type="PANTHER" id="PTHR33735">
    <property type="entry name" value="EXPRESSED PROTEIN"/>
    <property type="match status" value="1"/>
</dbReference>
<sequence length="195" mass="21802">MWFRRTRPRPPSTPRAAGASASRRCRCCLSGGDLRAQCHILYYLCNLYGSCEMNREFATDHPFSHALFLRVQMVLGGVVYTAVPFYKRARQIEDKAIENVETALDVLERASEVTEKFAANVANSLPEDGSLHKLAEELEYIAEEVDKDAQKAEVMIKKIEALSDKIDAAVEPVIENLEEEFKPNPASHAGSDAQK</sequence>
<dbReference type="EnsemblPlants" id="AET5Gv20585300.2">
    <property type="protein sequence ID" value="AET5Gv20585300.2"/>
    <property type="gene ID" value="AET5Gv20585300"/>
</dbReference>
<dbReference type="Gramene" id="AET5Gv20585300.2">
    <property type="protein sequence ID" value="AET5Gv20585300.2"/>
    <property type="gene ID" value="AET5Gv20585300"/>
</dbReference>